<dbReference type="Proteomes" id="UP000001542">
    <property type="component" value="Unassembled WGS sequence"/>
</dbReference>
<dbReference type="GO" id="GO:0003677">
    <property type="term" value="F:DNA binding"/>
    <property type="evidence" value="ECO:0007669"/>
    <property type="project" value="UniProtKB-UniRule"/>
</dbReference>
<dbReference type="InterPro" id="IPR009071">
    <property type="entry name" value="HMG_box_dom"/>
</dbReference>
<feature type="domain" description="HMG box" evidence="3">
    <location>
        <begin position="22"/>
        <end position="79"/>
    </location>
</feature>
<sequence length="164" mass="19372">MDILKENSEETKQKTWKTKRYTRYILDPFQIFCIEKRNEYMKDHPELKSSDVTSILAGVWRGLTDIEKQPYNMLAMKLQNNKCNIERKRRKIIPKNDNTKDQKQQPTSEISEPDVDSEHNISFKTSSPPRIYVVSRTGVGEELSEVSYNLLKLQEKTYEYDSDD</sequence>
<keyword evidence="1" id="KW-0539">Nucleus</keyword>
<organism evidence="4 5">
    <name type="scientific">Trichomonas vaginalis (strain ATCC PRA-98 / G3)</name>
    <dbReference type="NCBI Taxonomy" id="412133"/>
    <lineage>
        <taxon>Eukaryota</taxon>
        <taxon>Metamonada</taxon>
        <taxon>Parabasalia</taxon>
        <taxon>Trichomonadida</taxon>
        <taxon>Trichomonadidae</taxon>
        <taxon>Trichomonas</taxon>
    </lineage>
</organism>
<protein>
    <submittedName>
        <fullName evidence="4">HMG box family protein</fullName>
    </submittedName>
</protein>
<dbReference type="SUPFAM" id="SSF47095">
    <property type="entry name" value="HMG-box"/>
    <property type="match status" value="1"/>
</dbReference>
<dbReference type="SMR" id="A2EEI7"/>
<dbReference type="InParanoid" id="A2EEI7"/>
<evidence type="ECO:0000313" key="4">
    <source>
        <dbReference type="EMBL" id="EAY08894.1"/>
    </source>
</evidence>
<dbReference type="OrthoDB" id="1919336at2759"/>
<dbReference type="AlphaFoldDB" id="A2EEI7"/>
<dbReference type="Pfam" id="PF00505">
    <property type="entry name" value="HMG_box"/>
    <property type="match status" value="1"/>
</dbReference>
<dbReference type="CDD" id="cd00084">
    <property type="entry name" value="HMG-box_SF"/>
    <property type="match status" value="1"/>
</dbReference>
<proteinExistence type="predicted"/>
<dbReference type="VEuPathDB" id="TrichDB:TVAGG3_1054670"/>
<reference evidence="4" key="2">
    <citation type="journal article" date="2007" name="Science">
        <title>Draft genome sequence of the sexually transmitted pathogen Trichomonas vaginalis.</title>
        <authorList>
            <person name="Carlton J.M."/>
            <person name="Hirt R.P."/>
            <person name="Silva J.C."/>
            <person name="Delcher A.L."/>
            <person name="Schatz M."/>
            <person name="Zhao Q."/>
            <person name="Wortman J.R."/>
            <person name="Bidwell S.L."/>
            <person name="Alsmark U.C.M."/>
            <person name="Besteiro S."/>
            <person name="Sicheritz-Ponten T."/>
            <person name="Noel C.J."/>
            <person name="Dacks J.B."/>
            <person name="Foster P.G."/>
            <person name="Simillion C."/>
            <person name="Van de Peer Y."/>
            <person name="Miranda-Saavedra D."/>
            <person name="Barton G.J."/>
            <person name="Westrop G.D."/>
            <person name="Mueller S."/>
            <person name="Dessi D."/>
            <person name="Fiori P.L."/>
            <person name="Ren Q."/>
            <person name="Paulsen I."/>
            <person name="Zhang H."/>
            <person name="Bastida-Corcuera F.D."/>
            <person name="Simoes-Barbosa A."/>
            <person name="Brown M.T."/>
            <person name="Hayes R.D."/>
            <person name="Mukherjee M."/>
            <person name="Okumura C.Y."/>
            <person name="Schneider R."/>
            <person name="Smith A.J."/>
            <person name="Vanacova S."/>
            <person name="Villalvazo M."/>
            <person name="Haas B.J."/>
            <person name="Pertea M."/>
            <person name="Feldblyum T.V."/>
            <person name="Utterback T.R."/>
            <person name="Shu C.L."/>
            <person name="Osoegawa K."/>
            <person name="de Jong P.J."/>
            <person name="Hrdy I."/>
            <person name="Horvathova L."/>
            <person name="Zubacova Z."/>
            <person name="Dolezal P."/>
            <person name="Malik S.B."/>
            <person name="Logsdon J.M. Jr."/>
            <person name="Henze K."/>
            <person name="Gupta A."/>
            <person name="Wang C.C."/>
            <person name="Dunne R.L."/>
            <person name="Upcroft J.A."/>
            <person name="Upcroft P."/>
            <person name="White O."/>
            <person name="Salzberg S.L."/>
            <person name="Tang P."/>
            <person name="Chiu C.-H."/>
            <person name="Lee Y.-S."/>
            <person name="Embley T.M."/>
            <person name="Coombs G.H."/>
            <person name="Mottram J.C."/>
            <person name="Tachezy J."/>
            <person name="Fraser-Liggett C.M."/>
            <person name="Johnson P.J."/>
        </authorList>
    </citation>
    <scope>NUCLEOTIDE SEQUENCE [LARGE SCALE GENOMIC DNA]</scope>
    <source>
        <strain evidence="4">G3</strain>
    </source>
</reference>
<feature type="DNA-binding region" description="HMG box" evidence="1">
    <location>
        <begin position="22"/>
        <end position="79"/>
    </location>
</feature>
<gene>
    <name evidence="4" type="ORF">TVAG_464420</name>
</gene>
<dbReference type="GO" id="GO:0005634">
    <property type="term" value="C:nucleus"/>
    <property type="evidence" value="ECO:0000318"/>
    <property type="project" value="GO_Central"/>
</dbReference>
<keyword evidence="1" id="KW-0238">DNA-binding</keyword>
<evidence type="ECO:0000313" key="5">
    <source>
        <dbReference type="Proteomes" id="UP000001542"/>
    </source>
</evidence>
<accession>A2EEI7</accession>
<dbReference type="KEGG" id="tva:4766807"/>
<dbReference type="VEuPathDB" id="TrichDB:TVAG_464420"/>
<dbReference type="EMBL" id="DS113368">
    <property type="protein sequence ID" value="EAY08894.1"/>
    <property type="molecule type" value="Genomic_DNA"/>
</dbReference>
<dbReference type="Gene3D" id="1.10.30.10">
    <property type="entry name" value="High mobility group box domain"/>
    <property type="match status" value="1"/>
</dbReference>
<dbReference type="SMART" id="SM00398">
    <property type="entry name" value="HMG"/>
    <property type="match status" value="1"/>
</dbReference>
<keyword evidence="5" id="KW-1185">Reference proteome</keyword>
<evidence type="ECO:0000256" key="1">
    <source>
        <dbReference type="PROSITE-ProRule" id="PRU00267"/>
    </source>
</evidence>
<dbReference type="RefSeq" id="XP_001321117.1">
    <property type="nucleotide sequence ID" value="XM_001321082.1"/>
</dbReference>
<evidence type="ECO:0000256" key="2">
    <source>
        <dbReference type="SAM" id="MobiDB-lite"/>
    </source>
</evidence>
<name>A2EEI7_TRIV3</name>
<feature type="region of interest" description="Disordered" evidence="2">
    <location>
        <begin position="87"/>
        <end position="126"/>
    </location>
</feature>
<dbReference type="PROSITE" id="PS50118">
    <property type="entry name" value="HMG_BOX_2"/>
    <property type="match status" value="1"/>
</dbReference>
<evidence type="ECO:0000259" key="3">
    <source>
        <dbReference type="PROSITE" id="PS50118"/>
    </source>
</evidence>
<dbReference type="InterPro" id="IPR036910">
    <property type="entry name" value="HMG_box_dom_sf"/>
</dbReference>
<reference evidence="4" key="1">
    <citation type="submission" date="2006-10" db="EMBL/GenBank/DDBJ databases">
        <authorList>
            <person name="Amadeo P."/>
            <person name="Zhao Q."/>
            <person name="Wortman J."/>
            <person name="Fraser-Liggett C."/>
            <person name="Carlton J."/>
        </authorList>
    </citation>
    <scope>NUCLEOTIDE SEQUENCE</scope>
    <source>
        <strain evidence="4">G3</strain>
    </source>
</reference>